<keyword evidence="6 10" id="KW-0560">Oxidoreductase</keyword>
<evidence type="ECO:0000313" key="14">
    <source>
        <dbReference type="EMBL" id="KAF9514881.1"/>
    </source>
</evidence>
<keyword evidence="15" id="KW-1185">Reference proteome</keyword>
<keyword evidence="5 10" id="KW-0521">NADP</keyword>
<dbReference type="EC" id="1.14.13.9" evidence="10"/>
<evidence type="ECO:0000256" key="6">
    <source>
        <dbReference type="ARBA" id="ARBA00023002"/>
    </source>
</evidence>
<sequence>MTERRPRVVAVVGAGPVGCLAALSMAKFGCQVHVYEGRPDIRLPSSKASLQRRSVNIAISSRGLAALEFVDPAVAARFLETVIPMRGRVIHDTKGNVHVQPYDRDGQCINSIDRGLVNEGLLDEVSSHEGITLHFQHKLVTADFDSRRLLLEDASSGVPRTVEVAFDLCIGADGSYSNVRRQMMRVVPMDYAQEYIPHEYLELRIPPGPGSTDASPKFALDPNGLHIWPRHSFMLIALPNKDASFTCTLFAPPAEFAQLRDRESILVWFRRYFADAVELIGEEEVVHDLTQNPRSLLISIKANPYHYKDRVIILGDAAHSMVPFYGQGLNCGFEDVQVLSSLMTSHAIDGTVPLHPEKDPDWVDDNLAAVMREYSECRHEDLVAICDLAMQNYIEMRHSVTTRLFRARKLLDSWLSRAFPSPKAPSDSINHSNPPIPNSGPAPHRSFPRGWLSLYTMVTFRPDIPYAVAKAKYEWQMMVLGRASWVLGNLTALGIAYGVYISYRGRGQ</sequence>
<dbReference type="InterPro" id="IPR036188">
    <property type="entry name" value="FAD/NAD-bd_sf"/>
</dbReference>
<dbReference type="FunFam" id="3.50.50.60:FF:000129">
    <property type="entry name" value="Kynurenine 3-monooxygenase"/>
    <property type="match status" value="1"/>
</dbReference>
<dbReference type="HAMAP" id="MF_01971">
    <property type="entry name" value="Kynurenine_monooxygenase"/>
    <property type="match status" value="1"/>
</dbReference>
<feature type="region of interest" description="Disordered" evidence="11">
    <location>
        <begin position="421"/>
        <end position="442"/>
    </location>
</feature>
<feature type="domain" description="FAD-binding" evidence="13">
    <location>
        <begin position="9"/>
        <end position="343"/>
    </location>
</feature>
<evidence type="ECO:0000256" key="10">
    <source>
        <dbReference type="HAMAP-Rule" id="MF_03018"/>
    </source>
</evidence>
<dbReference type="OrthoDB" id="10053569at2759"/>
<evidence type="ECO:0000256" key="8">
    <source>
        <dbReference type="ARBA" id="ARBA00023128"/>
    </source>
</evidence>
<evidence type="ECO:0000256" key="7">
    <source>
        <dbReference type="ARBA" id="ARBA00023033"/>
    </source>
</evidence>
<evidence type="ECO:0000256" key="9">
    <source>
        <dbReference type="ARBA" id="ARBA00047818"/>
    </source>
</evidence>
<accession>A0A9P6DU19</accession>
<keyword evidence="4 10" id="KW-0274">FAD</keyword>
<evidence type="ECO:0000313" key="15">
    <source>
        <dbReference type="Proteomes" id="UP000886523"/>
    </source>
</evidence>
<keyword evidence="10 12" id="KW-0472">Membrane</keyword>
<gene>
    <name evidence="10" type="primary">BNA4</name>
    <name evidence="14" type="ORF">BS47DRAFT_1376425</name>
</gene>
<evidence type="ECO:0000256" key="2">
    <source>
        <dbReference type="ARBA" id="ARBA00022630"/>
    </source>
</evidence>
<evidence type="ECO:0000259" key="13">
    <source>
        <dbReference type="Pfam" id="PF01494"/>
    </source>
</evidence>
<keyword evidence="10" id="KW-1000">Mitochondrion outer membrane</keyword>
<comment type="pathway">
    <text evidence="10">Cofactor biosynthesis; NAD(+) biosynthesis; quinolinate from L-kynurenine: step 1/3.</text>
</comment>
<evidence type="ECO:0000256" key="3">
    <source>
        <dbReference type="ARBA" id="ARBA00022642"/>
    </source>
</evidence>
<dbReference type="InterPro" id="IPR002938">
    <property type="entry name" value="FAD-bd"/>
</dbReference>
<dbReference type="AlphaFoldDB" id="A0A9P6DU19"/>
<comment type="subcellular location">
    <subcellularLocation>
        <location evidence="10">Mitochondrion outer membrane</location>
    </subcellularLocation>
</comment>
<reference evidence="14" key="1">
    <citation type="journal article" date="2020" name="Nat. Commun.">
        <title>Large-scale genome sequencing of mycorrhizal fungi provides insights into the early evolution of symbiotic traits.</title>
        <authorList>
            <person name="Miyauchi S."/>
            <person name="Kiss E."/>
            <person name="Kuo A."/>
            <person name="Drula E."/>
            <person name="Kohler A."/>
            <person name="Sanchez-Garcia M."/>
            <person name="Morin E."/>
            <person name="Andreopoulos B."/>
            <person name="Barry K.W."/>
            <person name="Bonito G."/>
            <person name="Buee M."/>
            <person name="Carver A."/>
            <person name="Chen C."/>
            <person name="Cichocki N."/>
            <person name="Clum A."/>
            <person name="Culley D."/>
            <person name="Crous P.W."/>
            <person name="Fauchery L."/>
            <person name="Girlanda M."/>
            <person name="Hayes R.D."/>
            <person name="Keri Z."/>
            <person name="LaButti K."/>
            <person name="Lipzen A."/>
            <person name="Lombard V."/>
            <person name="Magnuson J."/>
            <person name="Maillard F."/>
            <person name="Murat C."/>
            <person name="Nolan M."/>
            <person name="Ohm R.A."/>
            <person name="Pangilinan J."/>
            <person name="Pereira M.F."/>
            <person name="Perotto S."/>
            <person name="Peter M."/>
            <person name="Pfister S."/>
            <person name="Riley R."/>
            <person name="Sitrit Y."/>
            <person name="Stielow J.B."/>
            <person name="Szollosi G."/>
            <person name="Zifcakova L."/>
            <person name="Stursova M."/>
            <person name="Spatafora J.W."/>
            <person name="Tedersoo L."/>
            <person name="Vaario L.M."/>
            <person name="Yamada A."/>
            <person name="Yan M."/>
            <person name="Wang P."/>
            <person name="Xu J."/>
            <person name="Bruns T."/>
            <person name="Baldrian P."/>
            <person name="Vilgalys R."/>
            <person name="Dunand C."/>
            <person name="Henrissat B."/>
            <person name="Grigoriev I.V."/>
            <person name="Hibbett D."/>
            <person name="Nagy L.G."/>
            <person name="Martin F.M."/>
        </authorList>
    </citation>
    <scope>NUCLEOTIDE SEQUENCE</scope>
    <source>
        <strain evidence="14">UP504</strain>
    </source>
</reference>
<evidence type="ECO:0000256" key="5">
    <source>
        <dbReference type="ARBA" id="ARBA00022857"/>
    </source>
</evidence>
<name>A0A9P6DU19_9AGAM</name>
<dbReference type="GO" id="GO:0070189">
    <property type="term" value="P:kynurenine metabolic process"/>
    <property type="evidence" value="ECO:0007669"/>
    <property type="project" value="TreeGrafter"/>
</dbReference>
<keyword evidence="12" id="KW-1133">Transmembrane helix</keyword>
<dbReference type="GO" id="GO:0004502">
    <property type="term" value="F:kynurenine 3-monooxygenase activity"/>
    <property type="evidence" value="ECO:0007669"/>
    <property type="project" value="UniProtKB-UniRule"/>
</dbReference>
<dbReference type="PRINTS" id="PR00420">
    <property type="entry name" value="RNGMNOXGNASE"/>
</dbReference>
<dbReference type="GO" id="GO:0043420">
    <property type="term" value="P:anthranilate metabolic process"/>
    <property type="evidence" value="ECO:0007669"/>
    <property type="project" value="UniProtKB-UniRule"/>
</dbReference>
<organism evidence="14 15">
    <name type="scientific">Hydnum rufescens UP504</name>
    <dbReference type="NCBI Taxonomy" id="1448309"/>
    <lineage>
        <taxon>Eukaryota</taxon>
        <taxon>Fungi</taxon>
        <taxon>Dikarya</taxon>
        <taxon>Basidiomycota</taxon>
        <taxon>Agaricomycotina</taxon>
        <taxon>Agaricomycetes</taxon>
        <taxon>Cantharellales</taxon>
        <taxon>Hydnaceae</taxon>
        <taxon>Hydnum</taxon>
    </lineage>
</organism>
<keyword evidence="8 10" id="KW-0496">Mitochondrion</keyword>
<dbReference type="EMBL" id="MU128956">
    <property type="protein sequence ID" value="KAF9514881.1"/>
    <property type="molecule type" value="Genomic_DNA"/>
</dbReference>
<keyword evidence="7 10" id="KW-0503">Monooxygenase</keyword>
<dbReference type="GO" id="GO:0019805">
    <property type="term" value="P:quinolinate biosynthetic process"/>
    <property type="evidence" value="ECO:0007669"/>
    <property type="project" value="UniProtKB-UniRule"/>
</dbReference>
<dbReference type="GO" id="GO:0006569">
    <property type="term" value="P:L-tryptophan catabolic process"/>
    <property type="evidence" value="ECO:0007669"/>
    <property type="project" value="UniProtKB-UniRule"/>
</dbReference>
<dbReference type="GO" id="GO:0034354">
    <property type="term" value="P:'de novo' NAD+ biosynthetic process from L-tryptophan"/>
    <property type="evidence" value="ECO:0007669"/>
    <property type="project" value="UniProtKB-UniRule"/>
</dbReference>
<comment type="cofactor">
    <cofactor evidence="1 10">
        <name>FAD</name>
        <dbReference type="ChEBI" id="CHEBI:57692"/>
    </cofactor>
</comment>
<dbReference type="PANTHER" id="PTHR46028:SF2">
    <property type="entry name" value="KYNURENINE 3-MONOOXYGENASE"/>
    <property type="match status" value="1"/>
</dbReference>
<comment type="function">
    <text evidence="10">Catalyzes the hydroxylation of L-kynurenine (L-Kyn) to form 3-hydroxy-L-kynurenine (L-3OHKyn). Required for synthesis of quinolinic acid.</text>
</comment>
<comment type="caution">
    <text evidence="14">The sequence shown here is derived from an EMBL/GenBank/DDBJ whole genome shotgun (WGS) entry which is preliminary data.</text>
</comment>
<keyword evidence="12" id="KW-0812">Transmembrane</keyword>
<keyword evidence="2 10" id="KW-0285">Flavoprotein</keyword>
<proteinExistence type="inferred from homology"/>
<dbReference type="Proteomes" id="UP000886523">
    <property type="component" value="Unassembled WGS sequence"/>
</dbReference>
<keyword evidence="3 10" id="KW-0662">Pyridine nucleotide biosynthesis</keyword>
<evidence type="ECO:0000256" key="4">
    <source>
        <dbReference type="ARBA" id="ARBA00022827"/>
    </source>
</evidence>
<feature type="transmembrane region" description="Helical" evidence="12">
    <location>
        <begin position="483"/>
        <end position="503"/>
    </location>
</feature>
<dbReference type="GO" id="GO:0005741">
    <property type="term" value="C:mitochondrial outer membrane"/>
    <property type="evidence" value="ECO:0007669"/>
    <property type="project" value="UniProtKB-SubCell"/>
</dbReference>
<comment type="similarity">
    <text evidence="10">Belongs to the aromatic-ring hydroxylase family. KMO subfamily.</text>
</comment>
<comment type="catalytic activity">
    <reaction evidence="9 10">
        <text>L-kynurenine + NADPH + O2 + H(+) = 3-hydroxy-L-kynurenine + NADP(+) + H2O</text>
        <dbReference type="Rhea" id="RHEA:20545"/>
        <dbReference type="ChEBI" id="CHEBI:15377"/>
        <dbReference type="ChEBI" id="CHEBI:15378"/>
        <dbReference type="ChEBI" id="CHEBI:15379"/>
        <dbReference type="ChEBI" id="CHEBI:57783"/>
        <dbReference type="ChEBI" id="CHEBI:57959"/>
        <dbReference type="ChEBI" id="CHEBI:58125"/>
        <dbReference type="ChEBI" id="CHEBI:58349"/>
        <dbReference type="EC" id="1.14.13.9"/>
    </reaction>
</comment>
<dbReference type="GO" id="GO:0071949">
    <property type="term" value="F:FAD binding"/>
    <property type="evidence" value="ECO:0007669"/>
    <property type="project" value="InterPro"/>
</dbReference>
<dbReference type="Gene3D" id="3.50.50.60">
    <property type="entry name" value="FAD/NAD(P)-binding domain"/>
    <property type="match status" value="1"/>
</dbReference>
<dbReference type="Pfam" id="PF01494">
    <property type="entry name" value="FAD_binding_3"/>
    <property type="match status" value="1"/>
</dbReference>
<evidence type="ECO:0000256" key="12">
    <source>
        <dbReference type="SAM" id="Phobius"/>
    </source>
</evidence>
<dbReference type="PANTHER" id="PTHR46028">
    <property type="entry name" value="KYNURENINE 3-MONOOXYGENASE"/>
    <property type="match status" value="1"/>
</dbReference>
<dbReference type="SUPFAM" id="SSF51905">
    <property type="entry name" value="FAD/NAD(P)-binding domain"/>
    <property type="match status" value="1"/>
</dbReference>
<evidence type="ECO:0000256" key="1">
    <source>
        <dbReference type="ARBA" id="ARBA00001974"/>
    </source>
</evidence>
<protein>
    <recommendedName>
        <fullName evidence="10">Kynurenine 3-monooxygenase</fullName>
        <ecNumber evidence="10">1.14.13.9</ecNumber>
    </recommendedName>
    <alternativeName>
        <fullName evidence="10">Biosynthesis of nicotinic acid protein 4</fullName>
    </alternativeName>
    <alternativeName>
        <fullName evidence="10">Kynurenine 3-hydroxylase</fullName>
    </alternativeName>
</protein>
<dbReference type="InterPro" id="IPR027545">
    <property type="entry name" value="Kynurenine_monooxygenase"/>
</dbReference>
<evidence type="ECO:0000256" key="11">
    <source>
        <dbReference type="SAM" id="MobiDB-lite"/>
    </source>
</evidence>